<comment type="caution">
    <text evidence="3">The sequence shown here is derived from an EMBL/GenBank/DDBJ whole genome shotgun (WGS) entry which is preliminary data.</text>
</comment>
<evidence type="ECO:0008006" key="5">
    <source>
        <dbReference type="Google" id="ProtNLM"/>
    </source>
</evidence>
<organism evidence="3 4">
    <name type="scientific">Monosporascus cannonballus</name>
    <dbReference type="NCBI Taxonomy" id="155416"/>
    <lineage>
        <taxon>Eukaryota</taxon>
        <taxon>Fungi</taxon>
        <taxon>Dikarya</taxon>
        <taxon>Ascomycota</taxon>
        <taxon>Pezizomycotina</taxon>
        <taxon>Sordariomycetes</taxon>
        <taxon>Xylariomycetidae</taxon>
        <taxon>Xylariales</taxon>
        <taxon>Xylariales incertae sedis</taxon>
        <taxon>Monosporascus</taxon>
    </lineage>
</organism>
<dbReference type="PROSITE" id="PS50297">
    <property type="entry name" value="ANK_REP_REGION"/>
    <property type="match status" value="1"/>
</dbReference>
<keyword evidence="1" id="KW-0040">ANK repeat</keyword>
<dbReference type="InterPro" id="IPR002110">
    <property type="entry name" value="Ankyrin_rpt"/>
</dbReference>
<name>A0ABY0HGT8_9PEZI</name>
<dbReference type="EMBL" id="QJNS01000061">
    <property type="protein sequence ID" value="RYO90139.1"/>
    <property type="molecule type" value="Genomic_DNA"/>
</dbReference>
<dbReference type="Proteomes" id="UP000294003">
    <property type="component" value="Unassembled WGS sequence"/>
</dbReference>
<feature type="repeat" description="ANK" evidence="1">
    <location>
        <begin position="215"/>
        <end position="247"/>
    </location>
</feature>
<keyword evidence="4" id="KW-1185">Reference proteome</keyword>
<feature type="compositionally biased region" description="Basic and acidic residues" evidence="2">
    <location>
        <begin position="1"/>
        <end position="12"/>
    </location>
</feature>
<sequence>MDFRSIAKRGGERLAQQFPKRQKRTAPNQSRQDDGSQGQPVRNIAKRAGEDSETPAPKRHKIDYNSKEAQGDDELRGQPRYQTRSKIPPSQRPPFLWPLQGEYRPPLGPQRDLFSLARKTFGEIIAHLDAAGQAQLARAEPLTVLGQRVQHYNLDADNPVFRDVGPRMDPQETRPLLLWCIQNGTPQRIIGDIVLAYKGDNPQPFDSIWRNIYPTAKPPLHVAIESGRANVVELLLDMGGDSNVKFSLDDFNMCFHSGSPHPTCASYMKGQPQPLCIDAMRRAFMSAKMHGRDRFGTCRTGPGLYTAEDSMLALLLHGAQINIFDQDGEITEDFNDLLKLKYSRVLKTVIDPVLAMAVTDPRRVQLSRQLGEILFRAAYCYVDQHEYDVDNIIYPGALWKAEEVTRNATEFWDAAAHWLGKLGDDELRGFQMYFMFALQVEDRQINFSKALFRTLRRLAKEQVSFTKYPAWAPQHFQGILFQSATKNDATKTVSWLKKRRCQRGDVNDHPPRP</sequence>
<protein>
    <recommendedName>
        <fullName evidence="5">Ankyrin repeat protein</fullName>
    </recommendedName>
</protein>
<feature type="region of interest" description="Disordered" evidence="2">
    <location>
        <begin position="1"/>
        <end position="95"/>
    </location>
</feature>
<gene>
    <name evidence="3" type="ORF">DL762_002864</name>
</gene>
<evidence type="ECO:0000313" key="3">
    <source>
        <dbReference type="EMBL" id="RYO90139.1"/>
    </source>
</evidence>
<dbReference type="Gene3D" id="1.25.40.20">
    <property type="entry name" value="Ankyrin repeat-containing domain"/>
    <property type="match status" value="1"/>
</dbReference>
<dbReference type="SUPFAM" id="SSF48403">
    <property type="entry name" value="Ankyrin repeat"/>
    <property type="match status" value="1"/>
</dbReference>
<reference evidence="3 4" key="1">
    <citation type="submission" date="2018-06" db="EMBL/GenBank/DDBJ databases">
        <title>Complete Genomes of Monosporascus.</title>
        <authorList>
            <person name="Robinson A.J."/>
            <person name="Natvig D.O."/>
        </authorList>
    </citation>
    <scope>NUCLEOTIDE SEQUENCE [LARGE SCALE GENOMIC DNA]</scope>
    <source>
        <strain evidence="3 4">CBS 609.92</strain>
    </source>
</reference>
<feature type="compositionally biased region" description="Polar residues" evidence="2">
    <location>
        <begin position="25"/>
        <end position="40"/>
    </location>
</feature>
<dbReference type="Pfam" id="PF00023">
    <property type="entry name" value="Ank"/>
    <property type="match status" value="1"/>
</dbReference>
<proteinExistence type="predicted"/>
<evidence type="ECO:0000313" key="4">
    <source>
        <dbReference type="Proteomes" id="UP000294003"/>
    </source>
</evidence>
<evidence type="ECO:0000256" key="2">
    <source>
        <dbReference type="SAM" id="MobiDB-lite"/>
    </source>
</evidence>
<dbReference type="InterPro" id="IPR036770">
    <property type="entry name" value="Ankyrin_rpt-contain_sf"/>
</dbReference>
<dbReference type="SMART" id="SM00248">
    <property type="entry name" value="ANK"/>
    <property type="match status" value="1"/>
</dbReference>
<evidence type="ECO:0000256" key="1">
    <source>
        <dbReference type="PROSITE-ProRule" id="PRU00023"/>
    </source>
</evidence>
<feature type="compositionally biased region" description="Basic and acidic residues" evidence="2">
    <location>
        <begin position="62"/>
        <end position="77"/>
    </location>
</feature>
<dbReference type="PROSITE" id="PS50088">
    <property type="entry name" value="ANK_REPEAT"/>
    <property type="match status" value="1"/>
</dbReference>
<accession>A0ABY0HGT8</accession>